<dbReference type="RefSeq" id="XP_046060405.1">
    <property type="nucleotide sequence ID" value="XM_046205961.1"/>
</dbReference>
<dbReference type="GeneID" id="70236804"/>
<accession>A0A9P8P2L4</accession>
<evidence type="ECO:0000313" key="2">
    <source>
        <dbReference type="Proteomes" id="UP000769157"/>
    </source>
</evidence>
<keyword evidence="2" id="KW-1185">Reference proteome</keyword>
<dbReference type="EMBL" id="JAEUBE010000352">
    <property type="protein sequence ID" value="KAH3664125.1"/>
    <property type="molecule type" value="Genomic_DNA"/>
</dbReference>
<evidence type="ECO:0000313" key="1">
    <source>
        <dbReference type="EMBL" id="KAH3664125.1"/>
    </source>
</evidence>
<name>A0A9P8P2L4_9ASCO</name>
<comment type="caution">
    <text evidence="1">The sequence shown here is derived from an EMBL/GenBank/DDBJ whole genome shotgun (WGS) entry which is preliminary data.</text>
</comment>
<organism evidence="1 2">
    <name type="scientific">Ogataea philodendri</name>
    <dbReference type="NCBI Taxonomy" id="1378263"/>
    <lineage>
        <taxon>Eukaryota</taxon>
        <taxon>Fungi</taxon>
        <taxon>Dikarya</taxon>
        <taxon>Ascomycota</taxon>
        <taxon>Saccharomycotina</taxon>
        <taxon>Pichiomycetes</taxon>
        <taxon>Pichiales</taxon>
        <taxon>Pichiaceae</taxon>
        <taxon>Ogataea</taxon>
    </lineage>
</organism>
<protein>
    <submittedName>
        <fullName evidence="1">Uncharacterized protein</fullName>
    </submittedName>
</protein>
<dbReference type="Proteomes" id="UP000769157">
    <property type="component" value="Unassembled WGS sequence"/>
</dbReference>
<gene>
    <name evidence="1" type="ORF">OGAPHI_004839</name>
</gene>
<proteinExistence type="predicted"/>
<reference evidence="1" key="1">
    <citation type="journal article" date="2021" name="Open Biol.">
        <title>Shared evolutionary footprints suggest mitochondrial oxidative damage underlies multiple complex I losses in fungi.</title>
        <authorList>
            <person name="Schikora-Tamarit M.A."/>
            <person name="Marcet-Houben M."/>
            <person name="Nosek J."/>
            <person name="Gabaldon T."/>
        </authorList>
    </citation>
    <scope>NUCLEOTIDE SEQUENCE</scope>
    <source>
        <strain evidence="1">CBS6075</strain>
    </source>
</reference>
<dbReference type="AlphaFoldDB" id="A0A9P8P2L4"/>
<reference evidence="1" key="2">
    <citation type="submission" date="2021-01" db="EMBL/GenBank/DDBJ databases">
        <authorList>
            <person name="Schikora-Tamarit M.A."/>
        </authorList>
    </citation>
    <scope>NUCLEOTIDE SEQUENCE</scope>
    <source>
        <strain evidence="1">CBS6075</strain>
    </source>
</reference>
<sequence>MINVHLVARTSVQYAQRRHHPPTVADVFQFLGAAIQTTVFQLSVAEPPFEKIAVFDFIKLSSNGQSGQTCEYLRRVRLRAWNKPKPSVKILTLYDEIDGRIDDFRGQTFQNAQRLNCSIHEPRVDLAKTIALERTVWQLEIRDEFEDLWSFIVYHIQTIVHFQQLQCRKRRQQMCVMSGIRAKPSVCLVVAIKNEFDKICLVKLVLSLHHEKSTRAPINTIHS</sequence>